<protein>
    <recommendedName>
        <fullName evidence="3">PAZ domain-containing protein</fullName>
    </recommendedName>
</protein>
<organism evidence="1 2">
    <name type="scientific">Necator americanus</name>
    <name type="common">Human hookworm</name>
    <dbReference type="NCBI Taxonomy" id="51031"/>
    <lineage>
        <taxon>Eukaryota</taxon>
        <taxon>Metazoa</taxon>
        <taxon>Ecdysozoa</taxon>
        <taxon>Nematoda</taxon>
        <taxon>Chromadorea</taxon>
        <taxon>Rhabditida</taxon>
        <taxon>Rhabditina</taxon>
        <taxon>Rhabditomorpha</taxon>
        <taxon>Strongyloidea</taxon>
        <taxon>Ancylostomatidae</taxon>
        <taxon>Bunostominae</taxon>
        <taxon>Necator</taxon>
    </lineage>
</organism>
<gene>
    <name evidence="1" type="primary">Necator_chrIV.g14837</name>
    <name evidence="1" type="ORF">RB195_001542</name>
</gene>
<comment type="caution">
    <text evidence="1">The sequence shown here is derived from an EMBL/GenBank/DDBJ whole genome shotgun (WGS) entry which is preliminary data.</text>
</comment>
<reference evidence="1 2" key="1">
    <citation type="submission" date="2023-08" db="EMBL/GenBank/DDBJ databases">
        <title>A Necator americanus chromosomal reference genome.</title>
        <authorList>
            <person name="Ilik V."/>
            <person name="Petrzelkova K.J."/>
            <person name="Pardy F."/>
            <person name="Fuh T."/>
            <person name="Niatou-Singa F.S."/>
            <person name="Gouil Q."/>
            <person name="Baker L."/>
            <person name="Ritchie M.E."/>
            <person name="Jex A.R."/>
            <person name="Gazzola D."/>
            <person name="Li H."/>
            <person name="Toshio Fujiwara R."/>
            <person name="Zhan B."/>
            <person name="Aroian R.V."/>
            <person name="Pafco B."/>
            <person name="Schwarz E.M."/>
        </authorList>
    </citation>
    <scope>NUCLEOTIDE SEQUENCE [LARGE SCALE GENOMIC DNA]</scope>
    <source>
        <strain evidence="1 2">Aroian</strain>
        <tissue evidence="1">Whole animal</tissue>
    </source>
</reference>
<keyword evidence="2" id="KW-1185">Reference proteome</keyword>
<dbReference type="InterPro" id="IPR036691">
    <property type="entry name" value="Endo/exonu/phosph_ase_sf"/>
</dbReference>
<dbReference type="EMBL" id="JAVFWL010000004">
    <property type="protein sequence ID" value="KAK6748995.1"/>
    <property type="molecule type" value="Genomic_DNA"/>
</dbReference>
<accession>A0ABR1DGD9</accession>
<sequence>MNMAVIIDSFEQLTTRIGRLQMRRCGPIPALTIFVVYTPTSTYEEEEVESFYNDLEKLYREDYTLYKVIIGDFSTKIGLRRTHGELHIGTHGLQSNEKGERLSEFIMTTKTIHENSQFQKPYSLRWTWESPGGESIIDWELFISLVGFFQDTVMDNIDDEYARLVGGMRRVSKPPRDGGAARAASNQELMSELARFCREALKEDLKERRAEVLAEAAKVRQSIRYAHGTITASRRGMKNVIHNFYSDFFDSHVYLPPYHLREDGHVIPKVLPSEVRHAIMLVKNRTSPSPNRIRPEQLKNLPPVLIKYPGEALYTLPV</sequence>
<evidence type="ECO:0000313" key="1">
    <source>
        <dbReference type="EMBL" id="KAK6748995.1"/>
    </source>
</evidence>
<evidence type="ECO:0008006" key="3">
    <source>
        <dbReference type="Google" id="ProtNLM"/>
    </source>
</evidence>
<evidence type="ECO:0000313" key="2">
    <source>
        <dbReference type="Proteomes" id="UP001303046"/>
    </source>
</evidence>
<name>A0ABR1DGD9_NECAM</name>
<dbReference type="Gene3D" id="3.60.10.10">
    <property type="entry name" value="Endonuclease/exonuclease/phosphatase"/>
    <property type="match status" value="1"/>
</dbReference>
<proteinExistence type="predicted"/>
<dbReference type="Proteomes" id="UP001303046">
    <property type="component" value="Unassembled WGS sequence"/>
</dbReference>